<feature type="domain" description="YdbS-like PH" evidence="2">
    <location>
        <begin position="70"/>
        <end position="147"/>
    </location>
</feature>
<dbReference type="Pfam" id="PF03703">
    <property type="entry name" value="bPH_2"/>
    <property type="match status" value="1"/>
</dbReference>
<protein>
    <submittedName>
        <fullName evidence="3">PH domain-containing protein</fullName>
    </submittedName>
</protein>
<gene>
    <name evidence="3" type="ORF">M3I41_07760</name>
</gene>
<evidence type="ECO:0000313" key="4">
    <source>
        <dbReference type="Proteomes" id="UP000830236"/>
    </source>
</evidence>
<feature type="transmembrane region" description="Helical" evidence="1">
    <location>
        <begin position="18"/>
        <end position="40"/>
    </location>
</feature>
<dbReference type="EMBL" id="CP097095">
    <property type="protein sequence ID" value="UQF79472.1"/>
    <property type="molecule type" value="Genomic_DNA"/>
</dbReference>
<dbReference type="KEGG" id="agh:M3I41_07760"/>
<keyword evidence="1" id="KW-0812">Transmembrane</keyword>
<evidence type="ECO:0000256" key="1">
    <source>
        <dbReference type="SAM" id="Phobius"/>
    </source>
</evidence>
<dbReference type="AlphaFoldDB" id="A0A9E7D4U8"/>
<feature type="transmembrane region" description="Helical" evidence="1">
    <location>
        <begin position="46"/>
        <end position="65"/>
    </location>
</feature>
<dbReference type="InterPro" id="IPR005182">
    <property type="entry name" value="YdbS-like_PH"/>
</dbReference>
<sequence>MSLAPADIEFRPVSHSLIALRLINVVIFMLLLLGGSAVAALAISPLIWAVFGLFVLITCWLLWLVPRQVKNMGYALTDTELIYKRGAMWRTVTVVPYGRMQYVDLSQGPLMRMFGISDLRLHTASASTISNIQGLPTGEAEALREHLSRLGSSQMAGL</sequence>
<evidence type="ECO:0000259" key="2">
    <source>
        <dbReference type="Pfam" id="PF03703"/>
    </source>
</evidence>
<dbReference type="PANTHER" id="PTHR34473">
    <property type="entry name" value="UPF0699 TRANSMEMBRANE PROTEIN YDBS"/>
    <property type="match status" value="1"/>
</dbReference>
<proteinExistence type="predicted"/>
<dbReference type="PANTHER" id="PTHR34473:SF2">
    <property type="entry name" value="UPF0699 TRANSMEMBRANE PROTEIN YDBT"/>
    <property type="match status" value="1"/>
</dbReference>
<accession>A0A9E7D4U8</accession>
<keyword evidence="1" id="KW-0472">Membrane</keyword>
<keyword evidence="1" id="KW-1133">Transmembrane helix</keyword>
<name>A0A9E7D4U8_9ACTO</name>
<evidence type="ECO:0000313" key="3">
    <source>
        <dbReference type="EMBL" id="UQF79472.1"/>
    </source>
</evidence>
<reference evidence="3" key="1">
    <citation type="submission" date="2022-05" db="EMBL/GenBank/DDBJ databases">
        <title>Using nanopore sequencing to obtain complete genomes from saliva samples.</title>
        <authorList>
            <person name="Baker J.L."/>
        </authorList>
    </citation>
    <scope>NUCLEOTIDE SEQUENCE</scope>
    <source>
        <strain evidence="3">JCVI-JB-Ag32</strain>
    </source>
</reference>
<dbReference type="Proteomes" id="UP000830236">
    <property type="component" value="Chromosome"/>
</dbReference>
<organism evidence="3 4">
    <name type="scientific">Actinomyces graevenitzii</name>
    <dbReference type="NCBI Taxonomy" id="55565"/>
    <lineage>
        <taxon>Bacteria</taxon>
        <taxon>Bacillati</taxon>
        <taxon>Actinomycetota</taxon>
        <taxon>Actinomycetes</taxon>
        <taxon>Actinomycetales</taxon>
        <taxon>Actinomycetaceae</taxon>
        <taxon>Actinomyces</taxon>
    </lineage>
</organism>